<organism evidence="1">
    <name type="scientific">Oscillatoriales cyanobacterium SpSt-418</name>
    <dbReference type="NCBI Taxonomy" id="2282169"/>
    <lineage>
        <taxon>Bacteria</taxon>
        <taxon>Bacillati</taxon>
        <taxon>Cyanobacteriota</taxon>
        <taxon>Cyanophyceae</taxon>
        <taxon>Oscillatoriophycideae</taxon>
        <taxon>Oscillatoriales</taxon>
    </lineage>
</organism>
<name>A0A7C3PJN5_9CYAN</name>
<accession>A0A7C3PJN5</accession>
<reference evidence="1" key="1">
    <citation type="journal article" date="2020" name="mSystems">
        <title>Genome- and Community-Level Interaction Insights into Carbon Utilization and Element Cycling Functions of Hydrothermarchaeota in Hydrothermal Sediment.</title>
        <authorList>
            <person name="Zhou Z."/>
            <person name="Liu Y."/>
            <person name="Xu W."/>
            <person name="Pan J."/>
            <person name="Luo Z.H."/>
            <person name="Li M."/>
        </authorList>
    </citation>
    <scope>NUCLEOTIDE SEQUENCE [LARGE SCALE GENOMIC DNA]</scope>
    <source>
        <strain evidence="1">SpSt-418</strain>
    </source>
</reference>
<dbReference type="AlphaFoldDB" id="A0A7C3PJN5"/>
<gene>
    <name evidence="1" type="ORF">ENR64_18590</name>
</gene>
<evidence type="ECO:0000313" key="1">
    <source>
        <dbReference type="EMBL" id="HFM99720.1"/>
    </source>
</evidence>
<dbReference type="EMBL" id="DSRU01000269">
    <property type="protein sequence ID" value="HFM99720.1"/>
    <property type="molecule type" value="Genomic_DNA"/>
</dbReference>
<protein>
    <submittedName>
        <fullName evidence="1">Uncharacterized protein</fullName>
    </submittedName>
</protein>
<proteinExistence type="predicted"/>
<sequence>MNRKGPIAPMRQGRSVKEALTVLMEIGDTSYLNQAGVPKALQNRSKDVLRAEPIGVADSSASLNTLVNQ</sequence>
<comment type="caution">
    <text evidence="1">The sequence shown here is derived from an EMBL/GenBank/DDBJ whole genome shotgun (WGS) entry which is preliminary data.</text>
</comment>